<accession>A0A7G5FHT9</accession>
<sequence length="123" mass="13696">MERLMPAKANRPDETQEWLDHQAETWVGTYKKAMLAPVILAVVECHQPLGVAEIAERAMAATGWTLTERGMYRTVKRLEGQEFLSSRHVATARTGAKSKEISLTSLGAEYLARVRASTVTLPR</sequence>
<proteinExistence type="predicted"/>
<dbReference type="EMBL" id="CP059833">
    <property type="protein sequence ID" value="QMV86180.1"/>
    <property type="molecule type" value="Genomic_DNA"/>
</dbReference>
<dbReference type="InterPro" id="IPR036390">
    <property type="entry name" value="WH_DNA-bd_sf"/>
</dbReference>
<dbReference type="SUPFAM" id="SSF46785">
    <property type="entry name" value="Winged helix' DNA-binding domain"/>
    <property type="match status" value="1"/>
</dbReference>
<dbReference type="Proteomes" id="UP000515570">
    <property type="component" value="Chromosome"/>
</dbReference>
<evidence type="ECO:0000313" key="2">
    <source>
        <dbReference type="Proteomes" id="UP000515570"/>
    </source>
</evidence>
<evidence type="ECO:0000313" key="1">
    <source>
        <dbReference type="EMBL" id="QMV86180.1"/>
    </source>
</evidence>
<gene>
    <name evidence="1" type="ORF">HW450_05555</name>
</gene>
<keyword evidence="2" id="KW-1185">Reference proteome</keyword>
<dbReference type="AlphaFoldDB" id="A0A7G5FHT9"/>
<dbReference type="InterPro" id="IPR036388">
    <property type="entry name" value="WH-like_DNA-bd_sf"/>
</dbReference>
<name>A0A7G5FHT9_9CORY</name>
<dbReference type="RefSeq" id="WP_182386990.1">
    <property type="nucleotide sequence ID" value="NZ_CP059833.1"/>
</dbReference>
<protein>
    <submittedName>
        <fullName evidence="1">Helix-turn-helix transcriptional regulator</fullName>
    </submittedName>
</protein>
<dbReference type="Gene3D" id="1.10.10.10">
    <property type="entry name" value="Winged helix-like DNA-binding domain superfamily/Winged helix DNA-binding domain"/>
    <property type="match status" value="1"/>
</dbReference>
<organism evidence="1 2">
    <name type="scientific">Corynebacterium hindlerae</name>
    <dbReference type="NCBI Taxonomy" id="699041"/>
    <lineage>
        <taxon>Bacteria</taxon>
        <taxon>Bacillati</taxon>
        <taxon>Actinomycetota</taxon>
        <taxon>Actinomycetes</taxon>
        <taxon>Mycobacteriales</taxon>
        <taxon>Corynebacteriaceae</taxon>
        <taxon>Corynebacterium</taxon>
    </lineage>
</organism>
<reference evidence="1 2" key="1">
    <citation type="submission" date="2020-07" db="EMBL/GenBank/DDBJ databases">
        <title>non toxigenic Corynebacterium sp. nov from a clinical source.</title>
        <authorList>
            <person name="Bernier A.-M."/>
            <person name="Bernard K."/>
        </authorList>
    </citation>
    <scope>NUCLEOTIDE SEQUENCE [LARGE SCALE GENOMIC DNA]</scope>
    <source>
        <strain evidence="2">NML 93-0612</strain>
    </source>
</reference>